<dbReference type="PANTHER" id="PTHR37574:SF1">
    <property type="entry name" value="LIPASE B"/>
    <property type="match status" value="1"/>
</dbReference>
<keyword evidence="2" id="KW-0732">Signal</keyword>
<dbReference type="RefSeq" id="XP_045268541.1">
    <property type="nucleotide sequence ID" value="XM_045411483.1"/>
</dbReference>
<protein>
    <submittedName>
        <fullName evidence="3">Lipase B</fullName>
    </submittedName>
</protein>
<dbReference type="Proteomes" id="UP000613401">
    <property type="component" value="Unassembled WGS sequence"/>
</dbReference>
<dbReference type="AlphaFoldDB" id="A0A8H4CT91"/>
<evidence type="ECO:0000313" key="4">
    <source>
        <dbReference type="Proteomes" id="UP000613401"/>
    </source>
</evidence>
<comment type="caution">
    <text evidence="3">The sequence shown here is derived from an EMBL/GenBank/DDBJ whole genome shotgun (WGS) entry which is preliminary data.</text>
</comment>
<dbReference type="Gene3D" id="3.40.50.1820">
    <property type="entry name" value="alpha/beta hydrolase"/>
    <property type="match status" value="1"/>
</dbReference>
<keyword evidence="4" id="KW-1185">Reference proteome</keyword>
<proteinExistence type="predicted"/>
<feature type="chain" id="PRO_5034080330" evidence="2">
    <location>
        <begin position="21"/>
        <end position="394"/>
    </location>
</feature>
<evidence type="ECO:0000313" key="3">
    <source>
        <dbReference type="EMBL" id="KAF3809382.1"/>
    </source>
</evidence>
<gene>
    <name evidence="3" type="ORF">GCG54_00011581</name>
</gene>
<evidence type="ECO:0000256" key="1">
    <source>
        <dbReference type="SAM" id="MobiDB-lite"/>
    </source>
</evidence>
<name>A0A8H4CT91_COLGL</name>
<feature type="region of interest" description="Disordered" evidence="1">
    <location>
        <begin position="62"/>
        <end position="88"/>
    </location>
</feature>
<reference evidence="3" key="1">
    <citation type="journal article" date="2020" name="Phytopathology">
        <title>Genome sequence and comparative analysis of Colletotrichum gloeosporioides isolated from Liriodendron leaves.</title>
        <authorList>
            <person name="Fu F.F."/>
            <person name="Hao Z."/>
            <person name="Wang P."/>
            <person name="Lu Y."/>
            <person name="Xue L.J."/>
            <person name="Wei G."/>
            <person name="Tian Y."/>
            <person name="Baishi H."/>
            <person name="Xu H."/>
            <person name="Shi J."/>
            <person name="Cheng T."/>
            <person name="Wang G."/>
            <person name="Yi Y."/>
            <person name="Chen J."/>
        </authorList>
    </citation>
    <scope>NUCLEOTIDE SEQUENCE</scope>
    <source>
        <strain evidence="3">Lc1</strain>
    </source>
</reference>
<dbReference type="InterPro" id="IPR053228">
    <property type="entry name" value="Stereospecific_Lipase"/>
</dbReference>
<dbReference type="SUPFAM" id="SSF53474">
    <property type="entry name" value="alpha/beta-Hydrolases"/>
    <property type="match status" value="1"/>
</dbReference>
<reference evidence="3" key="2">
    <citation type="submission" date="2020-03" db="EMBL/GenBank/DDBJ databases">
        <authorList>
            <person name="Fu F.-F."/>
            <person name="Chen J."/>
        </authorList>
    </citation>
    <scope>NUCLEOTIDE SEQUENCE</scope>
    <source>
        <strain evidence="3">Lc1</strain>
    </source>
</reference>
<feature type="compositionally biased region" description="Basic and acidic residues" evidence="1">
    <location>
        <begin position="76"/>
        <end position="85"/>
    </location>
</feature>
<feature type="signal peptide" evidence="2">
    <location>
        <begin position="1"/>
        <end position="20"/>
    </location>
</feature>
<dbReference type="InterPro" id="IPR029058">
    <property type="entry name" value="AB_hydrolase_fold"/>
</dbReference>
<accession>A0A8H4CT91</accession>
<dbReference type="EMBL" id="WVTB01000017">
    <property type="protein sequence ID" value="KAF3809382.1"/>
    <property type="molecule type" value="Genomic_DNA"/>
</dbReference>
<dbReference type="PANTHER" id="PTHR37574">
    <property type="entry name" value="LIPASE B"/>
    <property type="match status" value="1"/>
</dbReference>
<evidence type="ECO:0000256" key="2">
    <source>
        <dbReference type="SAM" id="SignalP"/>
    </source>
</evidence>
<sequence length="394" mass="42025">MKTTRAIAMGLTLASTNVLALPVSDPAAEATVHEIVENNQSANVVAADKQVQGMNAFLGDEVNSMKNTNPAPKDTIYPKRSEKDAPYSMSEEELRSKIYFPKTFSMTSGKQPIILVPGTAAMAGSTFRANLGPLLAKSDFADPLWVNIPEASLGDAQENSEYVAYAMNYVQSMTGKKAAVAAWSQGNLNVQWAMKYWPSTRETVTDFVSFSPDFHGTTEAFLACDTAAALIGCTPSVYQQKYDSKFVATLRAGGGDSAYGKSFPTTSIFSATDEVVQPQAGPKASAFLKDGSGAQATNIEVQKACPGTPAGGEVTHEGMLYNSLAFALLEDAMKNEGPAKLDRIDKKVCLDPAAGKMDKAEITATEGVLGQAGANVLKYPYKVKFEPKIKAYAK</sequence>
<dbReference type="GeneID" id="69018707"/>
<organism evidence="3 4">
    <name type="scientific">Colletotrichum gloeosporioides</name>
    <name type="common">Anthracnose fungus</name>
    <name type="synonym">Glomerella cingulata</name>
    <dbReference type="NCBI Taxonomy" id="474922"/>
    <lineage>
        <taxon>Eukaryota</taxon>
        <taxon>Fungi</taxon>
        <taxon>Dikarya</taxon>
        <taxon>Ascomycota</taxon>
        <taxon>Pezizomycotina</taxon>
        <taxon>Sordariomycetes</taxon>
        <taxon>Hypocreomycetidae</taxon>
        <taxon>Glomerellales</taxon>
        <taxon>Glomerellaceae</taxon>
        <taxon>Colletotrichum</taxon>
        <taxon>Colletotrichum gloeosporioides species complex</taxon>
    </lineage>
</organism>